<dbReference type="Pfam" id="PF00196">
    <property type="entry name" value="GerE"/>
    <property type="match status" value="1"/>
</dbReference>
<gene>
    <name evidence="12" type="ORF">MAE02_08940</name>
</gene>
<feature type="domain" description="Response regulatory" evidence="9">
    <location>
        <begin position="422"/>
        <end position="537"/>
    </location>
</feature>
<dbReference type="InterPro" id="IPR000700">
    <property type="entry name" value="PAS-assoc_C"/>
</dbReference>
<dbReference type="Gene3D" id="3.30.450.20">
    <property type="entry name" value="PAS domain"/>
    <property type="match status" value="3"/>
</dbReference>
<dbReference type="AlphaFoldDB" id="A0A512BML3"/>
<dbReference type="PANTHER" id="PTHR43304">
    <property type="entry name" value="PHYTOCHROME-LIKE PROTEIN CPH1"/>
    <property type="match status" value="1"/>
</dbReference>
<dbReference type="InterPro" id="IPR000014">
    <property type="entry name" value="PAS"/>
</dbReference>
<dbReference type="OrthoDB" id="9782655at2"/>
<comment type="caution">
    <text evidence="12">The sequence shown here is derived from an EMBL/GenBank/DDBJ whole genome shotgun (WGS) entry which is preliminary data.</text>
</comment>
<dbReference type="SMART" id="SM00448">
    <property type="entry name" value="REC"/>
    <property type="match status" value="1"/>
</dbReference>
<dbReference type="Gene3D" id="1.10.10.10">
    <property type="entry name" value="Winged helix-like DNA-binding domain superfamily/Winged helix DNA-binding domain"/>
    <property type="match status" value="1"/>
</dbReference>
<dbReference type="SMART" id="SM00086">
    <property type="entry name" value="PAC"/>
    <property type="match status" value="2"/>
</dbReference>
<dbReference type="FunFam" id="3.30.450.20:FF:000099">
    <property type="entry name" value="Sensory box sensor histidine kinase"/>
    <property type="match status" value="1"/>
</dbReference>
<dbReference type="InterPro" id="IPR035965">
    <property type="entry name" value="PAS-like_dom_sf"/>
</dbReference>
<evidence type="ECO:0000259" key="11">
    <source>
        <dbReference type="PROSITE" id="PS50113"/>
    </source>
</evidence>
<dbReference type="GO" id="GO:0004673">
    <property type="term" value="F:protein histidine kinase activity"/>
    <property type="evidence" value="ECO:0007669"/>
    <property type="project" value="UniProtKB-EC"/>
</dbReference>
<dbReference type="SMART" id="SM00091">
    <property type="entry name" value="PAS"/>
    <property type="match status" value="2"/>
</dbReference>
<evidence type="ECO:0000259" key="8">
    <source>
        <dbReference type="PROSITE" id="PS50043"/>
    </source>
</evidence>
<evidence type="ECO:0000256" key="6">
    <source>
        <dbReference type="ARBA" id="ARBA00023125"/>
    </source>
</evidence>
<proteinExistence type="predicted"/>
<dbReference type="PROSITE" id="PS50113">
    <property type="entry name" value="PAC"/>
    <property type="match status" value="2"/>
</dbReference>
<keyword evidence="6" id="KW-0238">DNA-binding</keyword>
<dbReference type="NCBIfam" id="TIGR00229">
    <property type="entry name" value="sensory_box"/>
    <property type="match status" value="2"/>
</dbReference>
<dbReference type="Proteomes" id="UP000321085">
    <property type="component" value="Unassembled WGS sequence"/>
</dbReference>
<comment type="catalytic activity">
    <reaction evidence="1">
        <text>ATP + protein L-histidine = ADP + protein N-phospho-L-histidine.</text>
        <dbReference type="EC" id="2.7.13.3"/>
    </reaction>
</comment>
<name>A0A512BML3_9HYPH</name>
<dbReference type="SUPFAM" id="SSF55785">
    <property type="entry name" value="PYP-like sensor domain (PAS domain)"/>
    <property type="match status" value="3"/>
</dbReference>
<keyword evidence="13" id="KW-1185">Reference proteome</keyword>
<feature type="domain" description="PAC" evidence="11">
    <location>
        <begin position="375"/>
        <end position="427"/>
    </location>
</feature>
<evidence type="ECO:0000259" key="9">
    <source>
        <dbReference type="PROSITE" id="PS50110"/>
    </source>
</evidence>
<dbReference type="EMBL" id="BJYU01000008">
    <property type="protein sequence ID" value="GEO13198.1"/>
    <property type="molecule type" value="Genomic_DNA"/>
</dbReference>
<evidence type="ECO:0000256" key="4">
    <source>
        <dbReference type="ARBA" id="ARBA00022679"/>
    </source>
</evidence>
<dbReference type="InterPro" id="IPR001610">
    <property type="entry name" value="PAC"/>
</dbReference>
<dbReference type="PROSITE" id="PS50043">
    <property type="entry name" value="HTH_LUXR_2"/>
    <property type="match status" value="1"/>
</dbReference>
<organism evidence="12 13">
    <name type="scientific">Microvirga aerophila</name>
    <dbReference type="NCBI Taxonomy" id="670291"/>
    <lineage>
        <taxon>Bacteria</taxon>
        <taxon>Pseudomonadati</taxon>
        <taxon>Pseudomonadota</taxon>
        <taxon>Alphaproteobacteria</taxon>
        <taxon>Hyphomicrobiales</taxon>
        <taxon>Methylobacteriaceae</taxon>
        <taxon>Microvirga</taxon>
    </lineage>
</organism>
<keyword evidence="3" id="KW-0597">Phosphoprotein</keyword>
<dbReference type="EC" id="2.7.13.3" evidence="2"/>
<feature type="domain" description="PAC" evidence="11">
    <location>
        <begin position="246"/>
        <end position="298"/>
    </location>
</feature>
<evidence type="ECO:0000256" key="5">
    <source>
        <dbReference type="ARBA" id="ARBA00022777"/>
    </source>
</evidence>
<evidence type="ECO:0000313" key="13">
    <source>
        <dbReference type="Proteomes" id="UP000321085"/>
    </source>
</evidence>
<dbReference type="SUPFAM" id="SSF52172">
    <property type="entry name" value="CheY-like"/>
    <property type="match status" value="1"/>
</dbReference>
<comment type="caution">
    <text evidence="7">Lacks conserved residue(s) required for the propagation of feature annotation.</text>
</comment>
<dbReference type="Gene3D" id="3.40.50.2300">
    <property type="match status" value="1"/>
</dbReference>
<dbReference type="PROSITE" id="PS50110">
    <property type="entry name" value="RESPONSE_REGULATORY"/>
    <property type="match status" value="1"/>
</dbReference>
<dbReference type="InterPro" id="IPR036388">
    <property type="entry name" value="WH-like_DNA-bd_sf"/>
</dbReference>
<feature type="domain" description="PAS" evidence="10">
    <location>
        <begin position="299"/>
        <end position="372"/>
    </location>
</feature>
<dbReference type="InterPro" id="IPR052162">
    <property type="entry name" value="Sensor_kinase/Photoreceptor"/>
</dbReference>
<dbReference type="PROSITE" id="PS50112">
    <property type="entry name" value="PAS"/>
    <property type="match status" value="2"/>
</dbReference>
<evidence type="ECO:0000256" key="2">
    <source>
        <dbReference type="ARBA" id="ARBA00012438"/>
    </source>
</evidence>
<dbReference type="RefSeq" id="WP_114185460.1">
    <property type="nucleotide sequence ID" value="NZ_BJYU01000008.1"/>
</dbReference>
<dbReference type="InterPro" id="IPR001789">
    <property type="entry name" value="Sig_transdc_resp-reg_receiver"/>
</dbReference>
<evidence type="ECO:0000256" key="7">
    <source>
        <dbReference type="PROSITE-ProRule" id="PRU00169"/>
    </source>
</evidence>
<dbReference type="InterPro" id="IPR013655">
    <property type="entry name" value="PAS_fold_3"/>
</dbReference>
<evidence type="ECO:0000256" key="3">
    <source>
        <dbReference type="ARBA" id="ARBA00022553"/>
    </source>
</evidence>
<dbReference type="CDD" id="cd06170">
    <property type="entry name" value="LuxR_C_like"/>
    <property type="match status" value="1"/>
</dbReference>
<dbReference type="SMART" id="SM00421">
    <property type="entry name" value="HTH_LUXR"/>
    <property type="match status" value="1"/>
</dbReference>
<sequence>MLQVTEFIHSEGEIWPLGQVETAILIRTFDWAQTALGAMSNWPQPRKTVVDLILQSCFPMIALWEKDLIAIYNEPCVGILGSRHPGAMGRPIRDAWPEAWPNYGRLFERALSGEAVSLHDQRFRMTRSGVGFEAYFSIYCSPIPGEAGTIAGILVSLFETPQRQQVELEISESEHRYRDLLEAMPQIVWSADREGNVDYFNSRWFAYTGLSEEQSYAGEWETIIHPDDRAQILQDWAEAIKASSPIEFEHRLRRSDGVYRWHMERAVPVRDEQGNVLRWFGTFTDIDDRKRAEDALRESEQRFRQFAENSTSVLWVLDTGTNQIEYLSPSFQQIWGGTAIVVPRDFGQWLDSVHPDDRENVTGAFNRVLEQADVVVKEYRVVRPDGGVRWIQNTCFPILDESGRVRRLAGIAQDITQHDGSMVYIVDSNEDSRRTLSLELQGAGYQVKTFDSGQAFLEVAPVLIPGCVVISIQSPDQDELTIPKELKARRVGLPAVVLGKAHGDVAFGVRAMKAGAVDFLDVPHSPERLLESVASALAAIREIAERDQAGEIAKARIATLSAREREVLDGLLTGGTNKTIARDLDISPRTVEAHRARIMERLEAQSLPELVQIAIAAGLKQPV</sequence>
<dbReference type="Pfam" id="PF08447">
    <property type="entry name" value="PAS_3"/>
    <property type="match status" value="2"/>
</dbReference>
<dbReference type="InterPro" id="IPR016032">
    <property type="entry name" value="Sig_transdc_resp-reg_C-effctor"/>
</dbReference>
<dbReference type="CDD" id="cd00130">
    <property type="entry name" value="PAS"/>
    <property type="match status" value="2"/>
</dbReference>
<dbReference type="GO" id="GO:0003677">
    <property type="term" value="F:DNA binding"/>
    <property type="evidence" value="ECO:0007669"/>
    <property type="project" value="UniProtKB-KW"/>
</dbReference>
<dbReference type="GO" id="GO:0006355">
    <property type="term" value="P:regulation of DNA-templated transcription"/>
    <property type="evidence" value="ECO:0007669"/>
    <property type="project" value="InterPro"/>
</dbReference>
<feature type="domain" description="HTH luxR-type" evidence="8">
    <location>
        <begin position="553"/>
        <end position="618"/>
    </location>
</feature>
<evidence type="ECO:0000313" key="12">
    <source>
        <dbReference type="EMBL" id="GEO13198.1"/>
    </source>
</evidence>
<dbReference type="InterPro" id="IPR011006">
    <property type="entry name" value="CheY-like_superfamily"/>
</dbReference>
<evidence type="ECO:0000259" key="10">
    <source>
        <dbReference type="PROSITE" id="PS50112"/>
    </source>
</evidence>
<keyword evidence="4" id="KW-0808">Transferase</keyword>
<reference evidence="12 13" key="1">
    <citation type="submission" date="2019-07" db="EMBL/GenBank/DDBJ databases">
        <title>Whole genome shotgun sequence of Microvirga aerophila NBRC 106136.</title>
        <authorList>
            <person name="Hosoyama A."/>
            <person name="Uohara A."/>
            <person name="Ohji S."/>
            <person name="Ichikawa N."/>
        </authorList>
    </citation>
    <scope>NUCLEOTIDE SEQUENCE [LARGE SCALE GENOMIC DNA]</scope>
    <source>
        <strain evidence="12 13">NBRC 106136</strain>
    </source>
</reference>
<evidence type="ECO:0000256" key="1">
    <source>
        <dbReference type="ARBA" id="ARBA00000085"/>
    </source>
</evidence>
<dbReference type="PROSITE" id="PS00622">
    <property type="entry name" value="HTH_LUXR_1"/>
    <property type="match status" value="1"/>
</dbReference>
<dbReference type="SUPFAM" id="SSF46894">
    <property type="entry name" value="C-terminal effector domain of the bipartite response regulators"/>
    <property type="match status" value="1"/>
</dbReference>
<keyword evidence="5" id="KW-0418">Kinase</keyword>
<accession>A0A512BML3</accession>
<dbReference type="Pfam" id="PF00072">
    <property type="entry name" value="Response_reg"/>
    <property type="match status" value="1"/>
</dbReference>
<dbReference type="GO" id="GO:0000160">
    <property type="term" value="P:phosphorelay signal transduction system"/>
    <property type="evidence" value="ECO:0007669"/>
    <property type="project" value="InterPro"/>
</dbReference>
<dbReference type="InterPro" id="IPR000792">
    <property type="entry name" value="Tscrpt_reg_LuxR_C"/>
</dbReference>
<feature type="domain" description="PAS" evidence="10">
    <location>
        <begin position="173"/>
        <end position="243"/>
    </location>
</feature>
<dbReference type="PRINTS" id="PR00038">
    <property type="entry name" value="HTHLUXR"/>
</dbReference>
<protein>
    <recommendedName>
        <fullName evidence="2">histidine kinase</fullName>
        <ecNumber evidence="2">2.7.13.3</ecNumber>
    </recommendedName>
</protein>
<dbReference type="PANTHER" id="PTHR43304:SF1">
    <property type="entry name" value="PAC DOMAIN-CONTAINING PROTEIN"/>
    <property type="match status" value="1"/>
</dbReference>